<feature type="domain" description="N-acetyltransferase" evidence="1">
    <location>
        <begin position="1"/>
        <end position="113"/>
    </location>
</feature>
<dbReference type="InterPro" id="IPR000182">
    <property type="entry name" value="GNAT_dom"/>
</dbReference>
<sequence>MITPAHPDDIPAIARMLFDLNALDASTRARFHNWRAQPALQAFLSERMQDGAQVLVYRTAGVPRGVLMWRAEGQGAVLEQLFVEPIWRRRGLGARLIQRFEADLCARGLRRYS</sequence>
<dbReference type="Proteomes" id="UP000054935">
    <property type="component" value="Unassembled WGS sequence"/>
</dbReference>
<proteinExistence type="predicted"/>
<name>A0A0N7M0V1_9RHOB</name>
<reference evidence="2 3" key="1">
    <citation type="submission" date="2015-09" db="EMBL/GenBank/DDBJ databases">
        <authorList>
            <consortium name="Swine Surveillance"/>
        </authorList>
    </citation>
    <scope>NUCLEOTIDE SEQUENCE [LARGE SCALE GENOMIC DNA]</scope>
    <source>
        <strain evidence="2 3">CECT 7648</strain>
    </source>
</reference>
<keyword evidence="3" id="KW-1185">Reference proteome</keyword>
<gene>
    <name evidence="2" type="ORF">TRN7648_03495</name>
</gene>
<dbReference type="GO" id="GO:0016747">
    <property type="term" value="F:acyltransferase activity, transferring groups other than amino-acyl groups"/>
    <property type="evidence" value="ECO:0007669"/>
    <property type="project" value="InterPro"/>
</dbReference>
<dbReference type="EMBL" id="CYSE01000008">
    <property type="protein sequence ID" value="CUH81489.1"/>
    <property type="molecule type" value="Genomic_DNA"/>
</dbReference>
<dbReference type="CDD" id="cd04301">
    <property type="entry name" value="NAT_SF"/>
    <property type="match status" value="1"/>
</dbReference>
<dbReference type="OrthoDB" id="8450419at2"/>
<protein>
    <recommendedName>
        <fullName evidence="1">N-acetyltransferase domain-containing protein</fullName>
    </recommendedName>
</protein>
<dbReference type="PROSITE" id="PS51186">
    <property type="entry name" value="GNAT"/>
    <property type="match status" value="1"/>
</dbReference>
<dbReference type="STRING" id="441103.TRN7648_03495"/>
<dbReference type="Pfam" id="PF13673">
    <property type="entry name" value="Acetyltransf_10"/>
    <property type="match status" value="1"/>
</dbReference>
<evidence type="ECO:0000259" key="1">
    <source>
        <dbReference type="PROSITE" id="PS51186"/>
    </source>
</evidence>
<dbReference type="SUPFAM" id="SSF55729">
    <property type="entry name" value="Acyl-CoA N-acyltransferases (Nat)"/>
    <property type="match status" value="1"/>
</dbReference>
<accession>A0A0N7M0V1</accession>
<organism evidence="2 3">
    <name type="scientific">Tropicibacter naphthalenivorans</name>
    <dbReference type="NCBI Taxonomy" id="441103"/>
    <lineage>
        <taxon>Bacteria</taxon>
        <taxon>Pseudomonadati</taxon>
        <taxon>Pseudomonadota</taxon>
        <taxon>Alphaproteobacteria</taxon>
        <taxon>Rhodobacterales</taxon>
        <taxon>Roseobacteraceae</taxon>
        <taxon>Tropicibacter</taxon>
    </lineage>
</organism>
<evidence type="ECO:0000313" key="2">
    <source>
        <dbReference type="EMBL" id="CUH81489.1"/>
    </source>
</evidence>
<dbReference type="Gene3D" id="3.40.630.30">
    <property type="match status" value="1"/>
</dbReference>
<dbReference type="RefSeq" id="WP_058248913.1">
    <property type="nucleotide sequence ID" value="NZ_CYSE01000008.1"/>
</dbReference>
<dbReference type="AlphaFoldDB" id="A0A0N7M0V1"/>
<dbReference type="InterPro" id="IPR016181">
    <property type="entry name" value="Acyl_CoA_acyltransferase"/>
</dbReference>
<evidence type="ECO:0000313" key="3">
    <source>
        <dbReference type="Proteomes" id="UP000054935"/>
    </source>
</evidence>